<dbReference type="GO" id="GO:0006281">
    <property type="term" value="P:DNA repair"/>
    <property type="evidence" value="ECO:0007669"/>
    <property type="project" value="TreeGrafter"/>
</dbReference>
<dbReference type="SUPFAM" id="SSF56784">
    <property type="entry name" value="HAD-like"/>
    <property type="match status" value="1"/>
</dbReference>
<dbReference type="AlphaFoldDB" id="A0A6V8SFA6"/>
<dbReference type="PANTHER" id="PTHR43434:SF26">
    <property type="entry name" value="PYROPHOSPHATASE PPAX"/>
    <property type="match status" value="1"/>
</dbReference>
<keyword evidence="2" id="KW-1185">Reference proteome</keyword>
<dbReference type="InterPro" id="IPR036412">
    <property type="entry name" value="HAD-like_sf"/>
</dbReference>
<dbReference type="SFLD" id="SFLDS00003">
    <property type="entry name" value="Haloacid_Dehalogenase"/>
    <property type="match status" value="1"/>
</dbReference>
<comment type="caution">
    <text evidence="1">The sequence shown here is derived from an EMBL/GenBank/DDBJ whole genome shotgun (WGS) entry which is preliminary data.</text>
</comment>
<dbReference type="NCBIfam" id="NF009804">
    <property type="entry name" value="PRK13288.1"/>
    <property type="match status" value="1"/>
</dbReference>
<dbReference type="Pfam" id="PF13419">
    <property type="entry name" value="HAD_2"/>
    <property type="match status" value="1"/>
</dbReference>
<name>A0A6V8SFA6_9CLOT</name>
<dbReference type="Gene3D" id="1.10.150.240">
    <property type="entry name" value="Putative phosphatase, domain 2"/>
    <property type="match status" value="1"/>
</dbReference>
<evidence type="ECO:0000313" key="1">
    <source>
        <dbReference type="EMBL" id="GFP75145.1"/>
    </source>
</evidence>
<sequence>MIKAVLFDLDGTLLDTNELIISSFKHVFENILKIQVSETEITKYFGMPLNSSFKDYTDSRTDELVVAYRAYNEERHDTMCYAFDGVKVLLDKLKDMGIKIGIVTSKRKLLAERGMKIAGILEYMDVIITPECTENHKPHGEPALKACSELNVLPSEAIMVGDSHFDIMCGKSAGCQTCAVEYTALPIEILANQQPDYFIKTPEQLVDIVKNINVA</sequence>
<evidence type="ECO:0000313" key="2">
    <source>
        <dbReference type="Proteomes" id="UP000580568"/>
    </source>
</evidence>
<dbReference type="PANTHER" id="PTHR43434">
    <property type="entry name" value="PHOSPHOGLYCOLATE PHOSPHATASE"/>
    <property type="match status" value="1"/>
</dbReference>
<gene>
    <name evidence="1" type="ORF">bsdtw1_01216</name>
</gene>
<dbReference type="GO" id="GO:0005829">
    <property type="term" value="C:cytosol"/>
    <property type="evidence" value="ECO:0007669"/>
    <property type="project" value="TreeGrafter"/>
</dbReference>
<dbReference type="RefSeq" id="WP_183276673.1">
    <property type="nucleotide sequence ID" value="NZ_BLZR01000001.1"/>
</dbReference>
<dbReference type="Proteomes" id="UP000580568">
    <property type="component" value="Unassembled WGS sequence"/>
</dbReference>
<protein>
    <submittedName>
        <fullName evidence="1">Pyrophosphatase PpaX</fullName>
    </submittedName>
</protein>
<dbReference type="EMBL" id="BLZR01000001">
    <property type="protein sequence ID" value="GFP75145.1"/>
    <property type="molecule type" value="Genomic_DNA"/>
</dbReference>
<dbReference type="Gene3D" id="3.40.50.1000">
    <property type="entry name" value="HAD superfamily/HAD-like"/>
    <property type="match status" value="1"/>
</dbReference>
<dbReference type="InterPro" id="IPR050155">
    <property type="entry name" value="HAD-like_hydrolase_sf"/>
</dbReference>
<dbReference type="GO" id="GO:0008967">
    <property type="term" value="F:phosphoglycolate phosphatase activity"/>
    <property type="evidence" value="ECO:0007669"/>
    <property type="project" value="TreeGrafter"/>
</dbReference>
<dbReference type="InterPro" id="IPR006439">
    <property type="entry name" value="HAD-SF_hydro_IA"/>
</dbReference>
<dbReference type="SFLD" id="SFLDG01135">
    <property type="entry name" value="C1.5.6:_HAD__Beta-PGM__Phospha"/>
    <property type="match status" value="1"/>
</dbReference>
<reference evidence="1 2" key="1">
    <citation type="submission" date="2020-07" db="EMBL/GenBank/DDBJ databases">
        <title>A new beta-1,3-glucan-decomposing anaerobic bacterium isolated from anoxic soil subjected to biological soil disinfestation.</title>
        <authorList>
            <person name="Ueki A."/>
            <person name="Tonouchi A."/>
        </authorList>
    </citation>
    <scope>NUCLEOTIDE SEQUENCE [LARGE SCALE GENOMIC DNA]</scope>
    <source>
        <strain evidence="1 2">TW1</strain>
    </source>
</reference>
<organism evidence="1 2">
    <name type="scientific">Clostridium fungisolvens</name>
    <dbReference type="NCBI Taxonomy" id="1604897"/>
    <lineage>
        <taxon>Bacteria</taxon>
        <taxon>Bacillati</taxon>
        <taxon>Bacillota</taxon>
        <taxon>Clostridia</taxon>
        <taxon>Eubacteriales</taxon>
        <taxon>Clostridiaceae</taxon>
        <taxon>Clostridium</taxon>
    </lineage>
</organism>
<dbReference type="SFLD" id="SFLDG01129">
    <property type="entry name" value="C1.5:_HAD__Beta-PGM__Phosphata"/>
    <property type="match status" value="1"/>
</dbReference>
<dbReference type="InterPro" id="IPR023198">
    <property type="entry name" value="PGP-like_dom2"/>
</dbReference>
<proteinExistence type="predicted"/>
<dbReference type="InterPro" id="IPR023214">
    <property type="entry name" value="HAD_sf"/>
</dbReference>
<dbReference type="InterPro" id="IPR041492">
    <property type="entry name" value="HAD_2"/>
</dbReference>
<dbReference type="NCBIfam" id="TIGR01509">
    <property type="entry name" value="HAD-SF-IA-v3"/>
    <property type="match status" value="1"/>
</dbReference>
<accession>A0A6V8SFA6</accession>